<name>A0ABS0DFU7_9NOCA</name>
<dbReference type="Pfam" id="PF20293">
    <property type="entry name" value="MC6"/>
    <property type="match status" value="1"/>
</dbReference>
<gene>
    <name evidence="1" type="ORF">IU449_22620</name>
</gene>
<keyword evidence="2" id="KW-1185">Reference proteome</keyword>
<evidence type="ECO:0000313" key="1">
    <source>
        <dbReference type="EMBL" id="MBF6357304.1"/>
    </source>
</evidence>
<proteinExistence type="predicted"/>
<evidence type="ECO:0000313" key="2">
    <source>
        <dbReference type="Proteomes" id="UP000707731"/>
    </source>
</evidence>
<dbReference type="EMBL" id="JADLQN010000005">
    <property type="protein sequence ID" value="MBF6357304.1"/>
    <property type="molecule type" value="Genomic_DNA"/>
</dbReference>
<comment type="caution">
    <text evidence="1">The sequence shown here is derived from an EMBL/GenBank/DDBJ whole genome shotgun (WGS) entry which is preliminary data.</text>
</comment>
<reference evidence="1 2" key="1">
    <citation type="submission" date="2020-10" db="EMBL/GenBank/DDBJ databases">
        <title>Identification of Nocardia species via Next-generation sequencing and recognition of intraspecies genetic diversity.</title>
        <authorList>
            <person name="Li P."/>
            <person name="Li P."/>
            <person name="Lu B."/>
        </authorList>
    </citation>
    <scope>NUCLEOTIDE SEQUENCE [LARGE SCALE GENOMIC DNA]</scope>
    <source>
        <strain evidence="1 2">BJ06-0143</strain>
    </source>
</reference>
<dbReference type="RefSeq" id="WP_195004163.1">
    <property type="nucleotide sequence ID" value="NZ_JADLQN010000005.1"/>
</dbReference>
<dbReference type="InterPro" id="IPR046897">
    <property type="entry name" value="ABC-3C_MC6"/>
</dbReference>
<dbReference type="Proteomes" id="UP000707731">
    <property type="component" value="Unassembled WGS sequence"/>
</dbReference>
<accession>A0ABS0DFU7</accession>
<protein>
    <submittedName>
        <fullName evidence="1">Uncharacterized protein</fullName>
    </submittedName>
</protein>
<sequence length="83" mass="9392">MLLPTKGVSVDRAMITVGADLLEDLCDPLSVSALWERYSERQRLSRKTGKITFDWFSLSLAALYAMRLIDISADGYLRRTHVS</sequence>
<organism evidence="1 2">
    <name type="scientific">Nocardia higoensis</name>
    <dbReference type="NCBI Taxonomy" id="228599"/>
    <lineage>
        <taxon>Bacteria</taxon>
        <taxon>Bacillati</taxon>
        <taxon>Actinomycetota</taxon>
        <taxon>Actinomycetes</taxon>
        <taxon>Mycobacteriales</taxon>
        <taxon>Nocardiaceae</taxon>
        <taxon>Nocardia</taxon>
    </lineage>
</organism>